<keyword evidence="5" id="KW-1133">Transmembrane helix</keyword>
<accession>A0A1V9YED8</accession>
<evidence type="ECO:0000256" key="5">
    <source>
        <dbReference type="ARBA" id="ARBA00022989"/>
    </source>
</evidence>
<evidence type="ECO:0000256" key="3">
    <source>
        <dbReference type="ARBA" id="ARBA00022692"/>
    </source>
</evidence>
<keyword evidence="7" id="KW-0446">Lipid-binding</keyword>
<sequence>MLGFILLVACGFVLGALTMIALGWEPLLRGAVRFVPSARRTCQRLESTDAWQRLCVLSRSLASHPVKATDMLALSSLEASTAAQAIAKTAALGVIPELPWAAQVFALCTTTEDLVHQSLGARAQLAAVDRALASAEAAPAFRASLLSMTPSTSRLFQMVLRTLRALVEQAGASVRVEDNAATQAMAAQLMSALFGPPLALAPDALFRLLTNHDALLHQANTLGEANDTLQAHVQGPSLLLASAAAATAPVDVAWANALAARWFSEYASIDQLVAVWEASANRALRKLPLPATIDALELRNLKPGPMPPVFSDVVLLQTHKPGEICMAATIDYSGGLAFELHTSVPLSDLSRATVLSFRVFIDVFHCRLRVFVPAPREDVGHGWVAFEAPPDVALRIESCHAPPQQLPQLAKLVTREVSDAIASDAVLPLWTRVELPWHPLTASLAAFLDGAQTRDVPATEPIKSFVETAGGMMGSAVGGAFGGAFGGKVARAVGEKMGEHLAKMASSTLSPVVHDVVATAKSFASPKHKKAEPVDTTAPLAAEKTISVDALVALARQRSAAAIETSEKMLAPRPVATPKKTIDVAQLVSLAKQTKNHTD</sequence>
<proteinExistence type="predicted"/>
<evidence type="ECO:0000256" key="4">
    <source>
        <dbReference type="ARBA" id="ARBA00022824"/>
    </source>
</evidence>
<name>A0A1V9YED8_ACHHY</name>
<dbReference type="OrthoDB" id="76431at2759"/>
<evidence type="ECO:0000256" key="2">
    <source>
        <dbReference type="ARBA" id="ARBA00022448"/>
    </source>
</evidence>
<dbReference type="InterPro" id="IPR031468">
    <property type="entry name" value="SMP_LBD"/>
</dbReference>
<evidence type="ECO:0000256" key="1">
    <source>
        <dbReference type="ARBA" id="ARBA00004586"/>
    </source>
</evidence>
<dbReference type="Proteomes" id="UP000243579">
    <property type="component" value="Unassembled WGS sequence"/>
</dbReference>
<evidence type="ECO:0000256" key="7">
    <source>
        <dbReference type="ARBA" id="ARBA00023121"/>
    </source>
</evidence>
<dbReference type="PROSITE" id="PS51847">
    <property type="entry name" value="SMP"/>
    <property type="match status" value="1"/>
</dbReference>
<keyword evidence="2" id="KW-0813">Transport</keyword>
<dbReference type="PANTHER" id="PTHR13466">
    <property type="entry name" value="TEX2 PROTEIN-RELATED"/>
    <property type="match status" value="1"/>
</dbReference>
<dbReference type="GO" id="GO:0005789">
    <property type="term" value="C:endoplasmic reticulum membrane"/>
    <property type="evidence" value="ECO:0007669"/>
    <property type="project" value="UniProtKB-SubCell"/>
</dbReference>
<keyword evidence="3" id="KW-0812">Transmembrane</keyword>
<keyword evidence="8" id="KW-0472">Membrane</keyword>
<protein>
    <recommendedName>
        <fullName evidence="9">SMP-LTD domain-containing protein</fullName>
    </recommendedName>
</protein>
<comment type="caution">
    <text evidence="10">The sequence shown here is derived from an EMBL/GenBank/DDBJ whole genome shotgun (WGS) entry which is preliminary data.</text>
</comment>
<dbReference type="GO" id="GO:0008289">
    <property type="term" value="F:lipid binding"/>
    <property type="evidence" value="ECO:0007669"/>
    <property type="project" value="UniProtKB-KW"/>
</dbReference>
<evidence type="ECO:0000313" key="11">
    <source>
        <dbReference type="Proteomes" id="UP000243579"/>
    </source>
</evidence>
<dbReference type="AlphaFoldDB" id="A0A1V9YED8"/>
<organism evidence="10 11">
    <name type="scientific">Achlya hypogyna</name>
    <name type="common">Oomycete</name>
    <name type="synonym">Protoachlya hypogyna</name>
    <dbReference type="NCBI Taxonomy" id="1202772"/>
    <lineage>
        <taxon>Eukaryota</taxon>
        <taxon>Sar</taxon>
        <taxon>Stramenopiles</taxon>
        <taxon>Oomycota</taxon>
        <taxon>Saprolegniomycetes</taxon>
        <taxon>Saprolegniales</taxon>
        <taxon>Achlyaceae</taxon>
        <taxon>Achlya</taxon>
    </lineage>
</organism>
<keyword evidence="4" id="KW-0256">Endoplasmic reticulum</keyword>
<reference evidence="10 11" key="1">
    <citation type="journal article" date="2014" name="Genome Biol. Evol.">
        <title>The secreted proteins of Achlya hypogyna and Thraustotheca clavata identify the ancestral oomycete secretome and reveal gene acquisitions by horizontal gene transfer.</title>
        <authorList>
            <person name="Misner I."/>
            <person name="Blouin N."/>
            <person name="Leonard G."/>
            <person name="Richards T.A."/>
            <person name="Lane C.E."/>
        </authorList>
    </citation>
    <scope>NUCLEOTIDE SEQUENCE [LARGE SCALE GENOMIC DNA]</scope>
    <source>
        <strain evidence="10 11">ATCC 48635</strain>
    </source>
</reference>
<evidence type="ECO:0000313" key="10">
    <source>
        <dbReference type="EMBL" id="OQR84068.1"/>
    </source>
</evidence>
<dbReference type="GO" id="GO:0006869">
    <property type="term" value="P:lipid transport"/>
    <property type="evidence" value="ECO:0007669"/>
    <property type="project" value="UniProtKB-KW"/>
</dbReference>
<evidence type="ECO:0000259" key="9">
    <source>
        <dbReference type="PROSITE" id="PS51847"/>
    </source>
</evidence>
<evidence type="ECO:0000256" key="6">
    <source>
        <dbReference type="ARBA" id="ARBA00023055"/>
    </source>
</evidence>
<keyword evidence="11" id="KW-1185">Reference proteome</keyword>
<feature type="domain" description="SMP-LTD" evidence="9">
    <location>
        <begin position="248"/>
        <end position="436"/>
    </location>
</feature>
<dbReference type="EMBL" id="JNBR01001943">
    <property type="protein sequence ID" value="OQR84068.1"/>
    <property type="molecule type" value="Genomic_DNA"/>
</dbReference>
<gene>
    <name evidence="10" type="ORF">ACHHYP_13927</name>
</gene>
<evidence type="ECO:0000256" key="8">
    <source>
        <dbReference type="ARBA" id="ARBA00023136"/>
    </source>
</evidence>
<keyword evidence="6" id="KW-0445">Lipid transport</keyword>
<dbReference type="STRING" id="1202772.A0A1V9YED8"/>
<comment type="subcellular location">
    <subcellularLocation>
        <location evidence="1">Endoplasmic reticulum membrane</location>
    </subcellularLocation>
</comment>